<keyword evidence="3" id="KW-0540">Nuclease</keyword>
<evidence type="ECO:0000256" key="2">
    <source>
        <dbReference type="ARBA" id="ARBA00022695"/>
    </source>
</evidence>
<dbReference type="Gene3D" id="3.30.70.270">
    <property type="match status" value="2"/>
</dbReference>
<organism evidence="12 13">
    <name type="scientific">Mucor saturninus</name>
    <dbReference type="NCBI Taxonomy" id="64648"/>
    <lineage>
        <taxon>Eukaryota</taxon>
        <taxon>Fungi</taxon>
        <taxon>Fungi incertae sedis</taxon>
        <taxon>Mucoromycota</taxon>
        <taxon>Mucoromycotina</taxon>
        <taxon>Mucoromycetes</taxon>
        <taxon>Mucorales</taxon>
        <taxon>Mucorineae</taxon>
        <taxon>Mucoraceae</taxon>
        <taxon>Mucor</taxon>
    </lineage>
</organism>
<dbReference type="GO" id="GO:0016779">
    <property type="term" value="F:nucleotidyltransferase activity"/>
    <property type="evidence" value="ECO:0007669"/>
    <property type="project" value="UniProtKB-KW"/>
</dbReference>
<dbReference type="InterPro" id="IPR041577">
    <property type="entry name" value="RT_RNaseH_2"/>
</dbReference>
<evidence type="ECO:0000256" key="4">
    <source>
        <dbReference type="ARBA" id="ARBA00022750"/>
    </source>
</evidence>
<dbReference type="InterPro" id="IPR041588">
    <property type="entry name" value="Integrase_H2C2"/>
</dbReference>
<dbReference type="InterPro" id="IPR001969">
    <property type="entry name" value="Aspartic_peptidase_AS"/>
</dbReference>
<evidence type="ECO:0000256" key="6">
    <source>
        <dbReference type="ARBA" id="ARBA00022842"/>
    </source>
</evidence>
<keyword evidence="5" id="KW-0378">Hydrolase</keyword>
<keyword evidence="9" id="KW-0511">Multifunctional enzyme</keyword>
<dbReference type="CDD" id="cd00303">
    <property type="entry name" value="retropepsin_like"/>
    <property type="match status" value="1"/>
</dbReference>
<feature type="compositionally biased region" description="Low complexity" evidence="10">
    <location>
        <begin position="165"/>
        <end position="178"/>
    </location>
</feature>
<dbReference type="Pfam" id="PF17921">
    <property type="entry name" value="Integrase_H2C2"/>
    <property type="match status" value="1"/>
</dbReference>
<dbReference type="GO" id="GO:0004190">
    <property type="term" value="F:aspartic-type endopeptidase activity"/>
    <property type="evidence" value="ECO:0007669"/>
    <property type="project" value="UniProtKB-KW"/>
</dbReference>
<dbReference type="Gene3D" id="2.40.70.10">
    <property type="entry name" value="Acid Proteases"/>
    <property type="match status" value="1"/>
</dbReference>
<evidence type="ECO:0000256" key="1">
    <source>
        <dbReference type="ARBA" id="ARBA00022679"/>
    </source>
</evidence>
<feature type="domain" description="Reverse transcriptase" evidence="11">
    <location>
        <begin position="484"/>
        <end position="682"/>
    </location>
</feature>
<feature type="region of interest" description="Disordered" evidence="10">
    <location>
        <begin position="152"/>
        <end position="178"/>
    </location>
</feature>
<dbReference type="InterPro" id="IPR050951">
    <property type="entry name" value="Retrovirus_Pol_polyprotein"/>
</dbReference>
<evidence type="ECO:0000313" key="12">
    <source>
        <dbReference type="EMBL" id="KAG2199921.1"/>
    </source>
</evidence>
<evidence type="ECO:0000313" key="13">
    <source>
        <dbReference type="Proteomes" id="UP000603453"/>
    </source>
</evidence>
<dbReference type="Gene3D" id="1.10.340.70">
    <property type="match status" value="1"/>
</dbReference>
<dbReference type="InterPro" id="IPR043128">
    <property type="entry name" value="Rev_trsase/Diguanyl_cyclase"/>
</dbReference>
<keyword evidence="4" id="KW-0064">Aspartyl protease</keyword>
<keyword evidence="4" id="KW-0645">Protease</keyword>
<dbReference type="AlphaFoldDB" id="A0A8H7QYI2"/>
<dbReference type="Gene3D" id="3.10.10.10">
    <property type="entry name" value="HIV Type 1 Reverse Transcriptase, subunit A, domain 1"/>
    <property type="match status" value="1"/>
</dbReference>
<dbReference type="PANTHER" id="PTHR37984:SF5">
    <property type="entry name" value="PROTEIN NYNRIN-LIKE"/>
    <property type="match status" value="1"/>
</dbReference>
<name>A0A8H7QYI2_9FUNG</name>
<proteinExistence type="predicted"/>
<evidence type="ECO:0000256" key="9">
    <source>
        <dbReference type="ARBA" id="ARBA00023268"/>
    </source>
</evidence>
<dbReference type="Pfam" id="PF00078">
    <property type="entry name" value="RVT_1"/>
    <property type="match status" value="1"/>
</dbReference>
<dbReference type="GO" id="GO:0015074">
    <property type="term" value="P:DNA integration"/>
    <property type="evidence" value="ECO:0007669"/>
    <property type="project" value="UniProtKB-KW"/>
</dbReference>
<reference evidence="12" key="1">
    <citation type="submission" date="2020-12" db="EMBL/GenBank/DDBJ databases">
        <title>Metabolic potential, ecology and presence of endohyphal bacteria is reflected in genomic diversity of Mucoromycotina.</title>
        <authorList>
            <person name="Muszewska A."/>
            <person name="Okrasinska A."/>
            <person name="Steczkiewicz K."/>
            <person name="Drgas O."/>
            <person name="Orlowska M."/>
            <person name="Perlinska-Lenart U."/>
            <person name="Aleksandrzak-Piekarczyk T."/>
            <person name="Szatraj K."/>
            <person name="Zielenkiewicz U."/>
            <person name="Pilsyk S."/>
            <person name="Malc E."/>
            <person name="Mieczkowski P."/>
            <person name="Kruszewska J.S."/>
            <person name="Biernat P."/>
            <person name="Pawlowska J."/>
        </authorList>
    </citation>
    <scope>NUCLEOTIDE SEQUENCE</scope>
    <source>
        <strain evidence="12">WA0000017839</strain>
    </source>
</reference>
<evidence type="ECO:0000256" key="10">
    <source>
        <dbReference type="SAM" id="MobiDB-lite"/>
    </source>
</evidence>
<dbReference type="InterPro" id="IPR021109">
    <property type="entry name" value="Peptidase_aspartic_dom_sf"/>
</dbReference>
<dbReference type="Pfam" id="PF03732">
    <property type="entry name" value="Retrotrans_gag"/>
    <property type="match status" value="1"/>
</dbReference>
<accession>A0A8H7QYI2</accession>
<feature type="compositionally biased region" description="Low complexity" evidence="10">
    <location>
        <begin position="199"/>
        <end position="211"/>
    </location>
</feature>
<dbReference type="InterPro" id="IPR005162">
    <property type="entry name" value="Retrotrans_gag_dom"/>
</dbReference>
<dbReference type="InterPro" id="IPR043502">
    <property type="entry name" value="DNA/RNA_pol_sf"/>
</dbReference>
<dbReference type="FunFam" id="3.30.70.270:FF:000020">
    <property type="entry name" value="Transposon Tf2-6 polyprotein-like Protein"/>
    <property type="match status" value="1"/>
</dbReference>
<dbReference type="Gene3D" id="3.10.20.370">
    <property type="match status" value="1"/>
</dbReference>
<dbReference type="CDD" id="cd09274">
    <property type="entry name" value="RNase_HI_RT_Ty3"/>
    <property type="match status" value="1"/>
</dbReference>
<keyword evidence="5" id="KW-0255">Endonuclease</keyword>
<dbReference type="GO" id="GO:0003723">
    <property type="term" value="F:RNA binding"/>
    <property type="evidence" value="ECO:0007669"/>
    <property type="project" value="UniProtKB-KW"/>
</dbReference>
<evidence type="ECO:0000256" key="8">
    <source>
        <dbReference type="ARBA" id="ARBA00022908"/>
    </source>
</evidence>
<keyword evidence="1" id="KW-0808">Transferase</keyword>
<comment type="caution">
    <text evidence="12">The sequence shown here is derived from an EMBL/GenBank/DDBJ whole genome shotgun (WGS) entry which is preliminary data.</text>
</comment>
<protein>
    <recommendedName>
        <fullName evidence="11">Reverse transcriptase domain-containing protein</fullName>
    </recommendedName>
</protein>
<evidence type="ECO:0000256" key="3">
    <source>
        <dbReference type="ARBA" id="ARBA00022722"/>
    </source>
</evidence>
<dbReference type="FunFam" id="3.30.70.270:FF:000003">
    <property type="entry name" value="Transposon Ty3-G Gag-Pol polyprotein"/>
    <property type="match status" value="1"/>
</dbReference>
<dbReference type="PANTHER" id="PTHR37984">
    <property type="entry name" value="PROTEIN CBG26694"/>
    <property type="match status" value="1"/>
</dbReference>
<dbReference type="PROSITE" id="PS00141">
    <property type="entry name" value="ASP_PROTEASE"/>
    <property type="match status" value="1"/>
</dbReference>
<dbReference type="EMBL" id="JAEPRD010000090">
    <property type="protein sequence ID" value="KAG2199921.1"/>
    <property type="molecule type" value="Genomic_DNA"/>
</dbReference>
<feature type="region of interest" description="Disordered" evidence="10">
    <location>
        <begin position="194"/>
        <end position="214"/>
    </location>
</feature>
<keyword evidence="2" id="KW-0548">Nucleotidyltransferase</keyword>
<dbReference type="InterPro" id="IPR000477">
    <property type="entry name" value="RT_dom"/>
</dbReference>
<keyword evidence="6" id="KW-0460">Magnesium</keyword>
<dbReference type="CDD" id="cd01647">
    <property type="entry name" value="RT_LTR"/>
    <property type="match status" value="1"/>
</dbReference>
<dbReference type="GO" id="GO:0006508">
    <property type="term" value="P:proteolysis"/>
    <property type="evidence" value="ECO:0007669"/>
    <property type="project" value="InterPro"/>
</dbReference>
<dbReference type="Pfam" id="PF17919">
    <property type="entry name" value="RT_RNaseH_2"/>
    <property type="match status" value="1"/>
</dbReference>
<gene>
    <name evidence="12" type="ORF">INT47_009247</name>
</gene>
<keyword evidence="8" id="KW-0229">DNA integration</keyword>
<evidence type="ECO:0000256" key="7">
    <source>
        <dbReference type="ARBA" id="ARBA00022884"/>
    </source>
</evidence>
<dbReference type="GO" id="GO:0004519">
    <property type="term" value="F:endonuclease activity"/>
    <property type="evidence" value="ECO:0007669"/>
    <property type="project" value="UniProtKB-KW"/>
</dbReference>
<dbReference type="PROSITE" id="PS50878">
    <property type="entry name" value="RT_POL"/>
    <property type="match status" value="1"/>
</dbReference>
<dbReference type="OrthoDB" id="412584at2759"/>
<evidence type="ECO:0000259" key="11">
    <source>
        <dbReference type="PROSITE" id="PS50878"/>
    </source>
</evidence>
<evidence type="ECO:0000256" key="5">
    <source>
        <dbReference type="ARBA" id="ARBA00022759"/>
    </source>
</evidence>
<sequence>MDIKFKPRYTLQSSRDRLFTLKQTSSVQQYIQDFQNILLEINIAEDEAMDKFSRGLKDKARAHVLLKDPIDLEGMYQCARTFESAMLYNHPVQQNNSSSSHLIDDPMDLSVAELKHQNQLLLNLLNKQKTSTFKTGHKKNECRNKKWDEGRGIFQNKRPHNGYRTQPPRTNYNNNYNQQQGNFRQQLNALLDTYDPLRNNSNNNNSTNSSSFYTDNHSDNKSLIDLSNIDSQDSYLYPVLEPKPIPESGNLISIDQSFLNKLDNISSKLPLYQAMVGGSNFKVLIDSGASTNYVHPKLISHALTENEVQNQAVETADGKQSNISKRITFRMFLGDNHAYQEIVSAYVFESKFDIILRRTWLKESAPHPDWFDDTWELKDTNNNYKVKIYPVLSSKMDTCNTTQEVQLTPTDQMKPSTELDYIASATQVARWFKKDQITECFVVNFIDGNTGKNATITPISPITASALQLDKDWKEEFAKLFPYAFKGEVTELPPHRHTRDIIVTDPENAPPIFHQPYRMSPIELSELKKQLNDLEKKGLIIPTASPYGFPILFVRKAGSNNADGTPKLRMCCDFRSINKITIAQRIPIPRIDGCLDQLHNTPFGLKNSGPYFQDVINKVLKPFVDKFVIIYVDDLLIYSKNEKEHKEHVKLVLQKLDEAKFVINIKKSHFNMKELTFLGYHISKDGISPSQQKTDAIKIWPTPKNVQQARQFLGLTQYYRRFIPNFAHIASPLTDLTAGTGYKTRAVNWTASCQHAFELLKMKLTSAPVLQTPDMNKPFRIECASSDFAAGAVLLQQDQNDYWKPLAFESKRYSKEERNYPAQEREMLAILIALRKWRCFIDGKTYTVFTDHLPLKYYCDQKHPVPRLAGKDNTIPDLLLRRDGPDCIPATTSIQPNYLYNTTQNNITTNTSSVSLSEPVKSIKDDPIQDWPLLYFRSPDQWTKLLQSELSQNQEKFIFKNHHVYKIIKSTNNTDTTELKFIPFHQRADFIDNFHTAYGHLSQISVYNQLKSRVWWPGMQLDITNWLKSCPACQLGSRAEKNIHHAPMKPLDVPPAFSRWHLDFIGELPTTKNANRWILVAVDY</sequence>
<dbReference type="SUPFAM" id="SSF56672">
    <property type="entry name" value="DNA/RNA polymerases"/>
    <property type="match status" value="1"/>
</dbReference>
<dbReference type="Proteomes" id="UP000603453">
    <property type="component" value="Unassembled WGS sequence"/>
</dbReference>
<keyword evidence="13" id="KW-1185">Reference proteome</keyword>
<keyword evidence="7" id="KW-0694">RNA-binding</keyword>